<reference evidence="2 3" key="1">
    <citation type="journal article" date="2021" name="Elife">
        <title>Chloroplast acquisition without the gene transfer in kleptoplastic sea slugs, Plakobranchus ocellatus.</title>
        <authorList>
            <person name="Maeda T."/>
            <person name="Takahashi S."/>
            <person name="Yoshida T."/>
            <person name="Shimamura S."/>
            <person name="Takaki Y."/>
            <person name="Nagai Y."/>
            <person name="Toyoda A."/>
            <person name="Suzuki Y."/>
            <person name="Arimoto A."/>
            <person name="Ishii H."/>
            <person name="Satoh N."/>
            <person name="Nishiyama T."/>
            <person name="Hasebe M."/>
            <person name="Maruyama T."/>
            <person name="Minagawa J."/>
            <person name="Obokata J."/>
            <person name="Shigenobu S."/>
        </authorList>
    </citation>
    <scope>NUCLEOTIDE SEQUENCE [LARGE SCALE GENOMIC DNA]</scope>
</reference>
<feature type="region of interest" description="Disordered" evidence="1">
    <location>
        <begin position="1"/>
        <end position="48"/>
    </location>
</feature>
<feature type="region of interest" description="Disordered" evidence="1">
    <location>
        <begin position="96"/>
        <end position="158"/>
    </location>
</feature>
<accession>A0AAV4HTN0</accession>
<feature type="compositionally biased region" description="Low complexity" evidence="1">
    <location>
        <begin position="368"/>
        <end position="384"/>
    </location>
</feature>
<feature type="compositionally biased region" description="Low complexity" evidence="1">
    <location>
        <begin position="301"/>
        <end position="329"/>
    </location>
</feature>
<keyword evidence="3" id="KW-1185">Reference proteome</keyword>
<dbReference type="EMBL" id="BMAT01002141">
    <property type="protein sequence ID" value="GFS00056.1"/>
    <property type="molecule type" value="Genomic_DNA"/>
</dbReference>
<dbReference type="PANTHER" id="PTHR36911">
    <property type="entry name" value="LIM ZINC-BINDING DOMAIN-CONTAINING PROTEIN-RELATED"/>
    <property type="match status" value="1"/>
</dbReference>
<feature type="compositionally biased region" description="Low complexity" evidence="1">
    <location>
        <begin position="248"/>
        <end position="267"/>
    </location>
</feature>
<dbReference type="AlphaFoldDB" id="A0AAV4HTN0"/>
<proteinExistence type="predicted"/>
<feature type="compositionally biased region" description="Polar residues" evidence="1">
    <location>
        <begin position="172"/>
        <end position="201"/>
    </location>
</feature>
<name>A0AAV4HTN0_9GAST</name>
<feature type="compositionally biased region" description="Polar residues" evidence="1">
    <location>
        <begin position="208"/>
        <end position="234"/>
    </location>
</feature>
<keyword evidence="2" id="KW-0238">DNA-binding</keyword>
<sequence>MEYRDSTSSPSQCSVSTSTSALDSDRLDRLNSPPSPSSPPGPMDDQRLPNELLDEICEDIGMKEGMELDFVEYLMEQDTNPQLYMTPEAISSSGAFNSGAGSTISTPTGSASGGSNSGSSGSNNNTNSLNNNNNDSANKTLTLLSTPTSSSTSTTTPNFLFKPNFNDSDWLSQLPSPLIPTSSGQSSGATTIQSSENNSPANKRIHLSASTDTSPNKGRSQTPPGFNQHNYQSGGYSNALGMAFAPPSSSSYSGSFNNNNNNSNNQNMFKMPQGGPPSATAGPPKRSHSYPQGAPASSPVHSTTSSLGSHSSSSSLSHSHSSATAASQYQHHHHHSQQQQHQSQMRGPHEFSMNPPSDASDQEDSLSNNNNNIKNTNKNNNKVPCVSPKPVVPTFIIIIFAFYKTRVSCTRWSNSYDKLSLWAEQLWGTGWQRISESWETNGSPS</sequence>
<gene>
    <name evidence="2" type="ORF">ElyMa_001061900</name>
</gene>
<evidence type="ECO:0000256" key="1">
    <source>
        <dbReference type="SAM" id="MobiDB-lite"/>
    </source>
</evidence>
<feature type="compositionally biased region" description="Low complexity" evidence="1">
    <location>
        <begin position="96"/>
        <end position="110"/>
    </location>
</feature>
<feature type="compositionally biased region" description="Low complexity" evidence="1">
    <location>
        <begin position="1"/>
        <end position="20"/>
    </location>
</feature>
<evidence type="ECO:0000313" key="3">
    <source>
        <dbReference type="Proteomes" id="UP000762676"/>
    </source>
</evidence>
<feature type="compositionally biased region" description="Pro residues" evidence="1">
    <location>
        <begin position="33"/>
        <end position="42"/>
    </location>
</feature>
<feature type="region of interest" description="Disordered" evidence="1">
    <location>
        <begin position="248"/>
        <end position="384"/>
    </location>
</feature>
<feature type="region of interest" description="Disordered" evidence="1">
    <location>
        <begin position="172"/>
        <end position="234"/>
    </location>
</feature>
<feature type="compositionally biased region" description="Low complexity" evidence="1">
    <location>
        <begin position="117"/>
        <end position="157"/>
    </location>
</feature>
<organism evidence="2 3">
    <name type="scientific">Elysia marginata</name>
    <dbReference type="NCBI Taxonomy" id="1093978"/>
    <lineage>
        <taxon>Eukaryota</taxon>
        <taxon>Metazoa</taxon>
        <taxon>Spiralia</taxon>
        <taxon>Lophotrochozoa</taxon>
        <taxon>Mollusca</taxon>
        <taxon>Gastropoda</taxon>
        <taxon>Heterobranchia</taxon>
        <taxon>Euthyneura</taxon>
        <taxon>Panpulmonata</taxon>
        <taxon>Sacoglossa</taxon>
        <taxon>Placobranchoidea</taxon>
        <taxon>Plakobranchidae</taxon>
        <taxon>Elysia</taxon>
    </lineage>
</organism>
<evidence type="ECO:0000313" key="2">
    <source>
        <dbReference type="EMBL" id="GFS00056.1"/>
    </source>
</evidence>
<dbReference type="GO" id="GO:0003677">
    <property type="term" value="F:DNA binding"/>
    <property type="evidence" value="ECO:0007669"/>
    <property type="project" value="UniProtKB-KW"/>
</dbReference>
<dbReference type="Proteomes" id="UP000762676">
    <property type="component" value="Unassembled WGS sequence"/>
</dbReference>
<protein>
    <submittedName>
        <fullName evidence="2">Homeobox protein TGIF2LX</fullName>
    </submittedName>
</protein>
<comment type="caution">
    <text evidence="2">The sequence shown here is derived from an EMBL/GenBank/DDBJ whole genome shotgun (WGS) entry which is preliminary data.</text>
</comment>
<keyword evidence="2" id="KW-0371">Homeobox</keyword>